<keyword evidence="2" id="KW-0238">DNA-binding</keyword>
<dbReference type="AlphaFoldDB" id="A0A418X3S2"/>
<dbReference type="SUPFAM" id="SSF46785">
    <property type="entry name" value="Winged helix' DNA-binding domain"/>
    <property type="match status" value="1"/>
</dbReference>
<dbReference type="GO" id="GO:0003700">
    <property type="term" value="F:DNA-binding transcription factor activity"/>
    <property type="evidence" value="ECO:0007669"/>
    <property type="project" value="InterPro"/>
</dbReference>
<evidence type="ECO:0000256" key="1">
    <source>
        <dbReference type="ARBA" id="ARBA00023015"/>
    </source>
</evidence>
<evidence type="ECO:0000313" key="6">
    <source>
        <dbReference type="Proteomes" id="UP000285190"/>
    </source>
</evidence>
<dbReference type="InterPro" id="IPR000835">
    <property type="entry name" value="HTH_MarR-typ"/>
</dbReference>
<dbReference type="Proteomes" id="UP000285190">
    <property type="component" value="Unassembled WGS sequence"/>
</dbReference>
<dbReference type="PANTHER" id="PTHR42756">
    <property type="entry name" value="TRANSCRIPTIONAL REGULATOR, MARR"/>
    <property type="match status" value="1"/>
</dbReference>
<evidence type="ECO:0000256" key="3">
    <source>
        <dbReference type="ARBA" id="ARBA00023163"/>
    </source>
</evidence>
<dbReference type="InterPro" id="IPR023187">
    <property type="entry name" value="Tscrpt_reg_MarR-type_CS"/>
</dbReference>
<reference evidence="5 6" key="1">
    <citation type="submission" date="2018-09" db="EMBL/GenBank/DDBJ databases">
        <authorList>
            <person name="Zhu H."/>
        </authorList>
    </citation>
    <scope>NUCLEOTIDE SEQUENCE [LARGE SCALE GENOMIC DNA]</scope>
    <source>
        <strain evidence="5 6">K2R10-39</strain>
    </source>
</reference>
<comment type="caution">
    <text evidence="5">The sequence shown here is derived from an EMBL/GenBank/DDBJ whole genome shotgun (WGS) entry which is preliminary data.</text>
</comment>
<evidence type="ECO:0000256" key="2">
    <source>
        <dbReference type="ARBA" id="ARBA00023125"/>
    </source>
</evidence>
<dbReference type="InterPro" id="IPR036388">
    <property type="entry name" value="WH-like_DNA-bd_sf"/>
</dbReference>
<sequence length="147" mass="16710">MKERFLRSIRLLAECYHAFEHISSMHVRSLNLTPAQFDIIATLGNTSGMSFKELGERTLITKGTLTGVVARLEGKGLVERSTKPEDRRSMIVRLTAKGQHEFECAFAEHMQYCRQLFVQYSDEEFSALERELATLKQRLAAGNPTSQ</sequence>
<accession>A0A418X3S2</accession>
<dbReference type="PANTHER" id="PTHR42756:SF1">
    <property type="entry name" value="TRANSCRIPTIONAL REPRESSOR OF EMRAB OPERON"/>
    <property type="match status" value="1"/>
</dbReference>
<dbReference type="OrthoDB" id="9787636at2"/>
<name>A0A418X3S2_9BURK</name>
<evidence type="ECO:0000313" key="5">
    <source>
        <dbReference type="EMBL" id="RJG07112.1"/>
    </source>
</evidence>
<keyword evidence="3" id="KW-0804">Transcription</keyword>
<proteinExistence type="predicted"/>
<dbReference type="PROSITE" id="PS01117">
    <property type="entry name" value="HTH_MARR_1"/>
    <property type="match status" value="1"/>
</dbReference>
<feature type="domain" description="HTH marR-type" evidence="4">
    <location>
        <begin position="2"/>
        <end position="137"/>
    </location>
</feature>
<dbReference type="SMART" id="SM00347">
    <property type="entry name" value="HTH_MARR"/>
    <property type="match status" value="1"/>
</dbReference>
<keyword evidence="1" id="KW-0805">Transcription regulation</keyword>
<evidence type="ECO:0000259" key="4">
    <source>
        <dbReference type="PROSITE" id="PS50995"/>
    </source>
</evidence>
<protein>
    <submittedName>
        <fullName evidence="5">MarR family transcriptional regulator</fullName>
    </submittedName>
</protein>
<gene>
    <name evidence="5" type="ORF">D3870_14875</name>
</gene>
<dbReference type="PROSITE" id="PS50995">
    <property type="entry name" value="HTH_MARR_2"/>
    <property type="match status" value="1"/>
</dbReference>
<dbReference type="Pfam" id="PF01047">
    <property type="entry name" value="MarR"/>
    <property type="match status" value="1"/>
</dbReference>
<dbReference type="GO" id="GO:0003677">
    <property type="term" value="F:DNA binding"/>
    <property type="evidence" value="ECO:0007669"/>
    <property type="project" value="UniProtKB-KW"/>
</dbReference>
<organism evidence="5 6">
    <name type="scientific">Noviherbaspirillum cavernae</name>
    <dbReference type="NCBI Taxonomy" id="2320862"/>
    <lineage>
        <taxon>Bacteria</taxon>
        <taxon>Pseudomonadati</taxon>
        <taxon>Pseudomonadota</taxon>
        <taxon>Betaproteobacteria</taxon>
        <taxon>Burkholderiales</taxon>
        <taxon>Oxalobacteraceae</taxon>
        <taxon>Noviherbaspirillum</taxon>
    </lineage>
</organism>
<dbReference type="Gene3D" id="1.10.10.10">
    <property type="entry name" value="Winged helix-like DNA-binding domain superfamily/Winged helix DNA-binding domain"/>
    <property type="match status" value="1"/>
</dbReference>
<dbReference type="EMBL" id="QYUN01000002">
    <property type="protein sequence ID" value="RJG07112.1"/>
    <property type="molecule type" value="Genomic_DNA"/>
</dbReference>
<dbReference type="PRINTS" id="PR00598">
    <property type="entry name" value="HTHMARR"/>
</dbReference>
<dbReference type="InterPro" id="IPR036390">
    <property type="entry name" value="WH_DNA-bd_sf"/>
</dbReference>
<keyword evidence="6" id="KW-1185">Reference proteome</keyword>